<dbReference type="AlphaFoldDB" id="A0A367GLJ1"/>
<organism evidence="1 2">
    <name type="scientific">Mucilaginibacter hurinus</name>
    <dbReference type="NCBI Taxonomy" id="2201324"/>
    <lineage>
        <taxon>Bacteria</taxon>
        <taxon>Pseudomonadati</taxon>
        <taxon>Bacteroidota</taxon>
        <taxon>Sphingobacteriia</taxon>
        <taxon>Sphingobacteriales</taxon>
        <taxon>Sphingobacteriaceae</taxon>
        <taxon>Mucilaginibacter</taxon>
    </lineage>
</organism>
<keyword evidence="2" id="KW-1185">Reference proteome</keyword>
<dbReference type="Proteomes" id="UP000253209">
    <property type="component" value="Unassembled WGS sequence"/>
</dbReference>
<dbReference type="EMBL" id="QGDC01000007">
    <property type="protein sequence ID" value="RCH54334.1"/>
    <property type="molecule type" value="Genomic_DNA"/>
</dbReference>
<dbReference type="PANTHER" id="PTHR41260">
    <property type="entry name" value="PROTEIN ECSC"/>
    <property type="match status" value="1"/>
</dbReference>
<gene>
    <name evidence="1" type="ORF">DJ568_13675</name>
</gene>
<proteinExistence type="predicted"/>
<dbReference type="Pfam" id="PF12787">
    <property type="entry name" value="EcsC"/>
    <property type="match status" value="1"/>
</dbReference>
<evidence type="ECO:0000313" key="2">
    <source>
        <dbReference type="Proteomes" id="UP000253209"/>
    </source>
</evidence>
<protein>
    <submittedName>
        <fullName evidence="1">EcsC family protein</fullName>
    </submittedName>
</protein>
<dbReference type="InterPro" id="IPR024787">
    <property type="entry name" value="EcsC"/>
</dbReference>
<accession>A0A367GLJ1</accession>
<name>A0A367GLJ1_9SPHI</name>
<comment type="caution">
    <text evidence="1">The sequence shown here is derived from an EMBL/GenBank/DDBJ whole genome shotgun (WGS) entry which is preliminary data.</text>
</comment>
<dbReference type="OrthoDB" id="1705901at2"/>
<reference evidence="1 2" key="1">
    <citation type="submission" date="2018-05" db="EMBL/GenBank/DDBJ databases">
        <title>Mucilaginibacter hurinus sp. nov., isolated from briquette warehouse soil.</title>
        <authorList>
            <person name="Choi L."/>
        </authorList>
    </citation>
    <scope>NUCLEOTIDE SEQUENCE [LARGE SCALE GENOMIC DNA]</scope>
    <source>
        <strain evidence="1 2">ZR32</strain>
    </source>
</reference>
<dbReference type="RefSeq" id="WP_114005845.1">
    <property type="nucleotide sequence ID" value="NZ_QGDC01000007.1"/>
</dbReference>
<dbReference type="PANTHER" id="PTHR41260:SF1">
    <property type="entry name" value="PROTEIN ECSC"/>
    <property type="match status" value="1"/>
</dbReference>
<evidence type="ECO:0000313" key="1">
    <source>
        <dbReference type="EMBL" id="RCH54334.1"/>
    </source>
</evidence>
<sequence>MTPYESQAYIQLQFWQLKMQKKPSLGNRITQNLQNKLNSIIPDKIHSAVTTAIETMVKGVLFGARHTTEPPRQHASLQLREAEVKNKIELYQKTASVEGAITGAGGILLGLADFPILVGIKIKLLFDVAALYGHDVNDYKERIYILYIFQLAFSSQHRRNEVYRALADWQGYSKNFPDDLHEFDWRTFQQEYRDFIDLAKMAQLIPVIGAAVGAVVNYRLIAQLGETAINCYRMRTMDSLKTPPQE</sequence>